<dbReference type="RefSeq" id="WP_155434537.1">
    <property type="nucleotide sequence ID" value="NZ_JBHLXK010000004.1"/>
</dbReference>
<sequence length="185" mass="20193">MRRYTITLHALTSTGGKVITASASGNIAGKKIALEGDRVFCPACKTEGKIFCVGPRNREHWNGKKIALENDFCLCKCPVLPKLVSVQNVRYQQISETGTPTHATASDSASNDGHQYESIIEQYFSLAGANGEPINDFHYDLLEDGVVRTKASPFINGKTIQIEGNRELDLIAWLSPGAENEHGKT</sequence>
<accession>A0ABW9SPQ4</accession>
<dbReference type="CDD" id="cd14744">
    <property type="entry name" value="PAAR_CT_2"/>
    <property type="match status" value="1"/>
</dbReference>
<gene>
    <name evidence="1" type="ORF">GM655_10105</name>
</gene>
<proteinExistence type="predicted"/>
<name>A0ABW9SPQ4_9BURK</name>
<evidence type="ECO:0000313" key="1">
    <source>
        <dbReference type="EMBL" id="MTW33178.1"/>
    </source>
</evidence>
<evidence type="ECO:0000313" key="2">
    <source>
        <dbReference type="Proteomes" id="UP000735592"/>
    </source>
</evidence>
<reference evidence="1 2" key="1">
    <citation type="submission" date="2019-11" db="EMBL/GenBank/DDBJ databases">
        <title>Type strains purchased from KCTC, JCM and DSMZ.</title>
        <authorList>
            <person name="Lu H."/>
        </authorList>
    </citation>
    <scope>NUCLEOTIDE SEQUENCE [LARGE SCALE GENOMIC DNA]</scope>
    <source>
        <strain evidence="1 2">DSM 103461</strain>
    </source>
</reference>
<dbReference type="Pfam" id="PF05488">
    <property type="entry name" value="PAAR_motif"/>
    <property type="match status" value="1"/>
</dbReference>
<evidence type="ECO:0008006" key="3">
    <source>
        <dbReference type="Google" id="ProtNLM"/>
    </source>
</evidence>
<organism evidence="1 2">
    <name type="scientific">Pseudoduganella danionis</name>
    <dbReference type="NCBI Taxonomy" id="1890295"/>
    <lineage>
        <taxon>Bacteria</taxon>
        <taxon>Pseudomonadati</taxon>
        <taxon>Pseudomonadota</taxon>
        <taxon>Betaproteobacteria</taxon>
        <taxon>Burkholderiales</taxon>
        <taxon>Oxalobacteraceae</taxon>
        <taxon>Telluria group</taxon>
        <taxon>Pseudoduganella</taxon>
    </lineage>
</organism>
<dbReference type="InterPro" id="IPR008727">
    <property type="entry name" value="PAAR_motif"/>
</dbReference>
<protein>
    <recommendedName>
        <fullName evidence="3">PAAR domain-containing protein</fullName>
    </recommendedName>
</protein>
<keyword evidence="2" id="KW-1185">Reference proteome</keyword>
<dbReference type="EMBL" id="WNKW01000002">
    <property type="protein sequence ID" value="MTW33178.1"/>
    <property type="molecule type" value="Genomic_DNA"/>
</dbReference>
<comment type="caution">
    <text evidence="1">The sequence shown here is derived from an EMBL/GenBank/DDBJ whole genome shotgun (WGS) entry which is preliminary data.</text>
</comment>
<dbReference type="Proteomes" id="UP000735592">
    <property type="component" value="Unassembled WGS sequence"/>
</dbReference>